<organism evidence="1 2">
    <name type="scientific">Araneus ventricosus</name>
    <name type="common">Orbweaver spider</name>
    <name type="synonym">Epeira ventricosa</name>
    <dbReference type="NCBI Taxonomy" id="182803"/>
    <lineage>
        <taxon>Eukaryota</taxon>
        <taxon>Metazoa</taxon>
        <taxon>Ecdysozoa</taxon>
        <taxon>Arthropoda</taxon>
        <taxon>Chelicerata</taxon>
        <taxon>Arachnida</taxon>
        <taxon>Araneae</taxon>
        <taxon>Araneomorphae</taxon>
        <taxon>Entelegynae</taxon>
        <taxon>Araneoidea</taxon>
        <taxon>Araneidae</taxon>
        <taxon>Araneus</taxon>
    </lineage>
</organism>
<name>A0A4Y2A3U3_ARAVE</name>
<dbReference type="EMBL" id="BGPR01079326">
    <property type="protein sequence ID" value="GBL74035.1"/>
    <property type="molecule type" value="Genomic_DNA"/>
</dbReference>
<evidence type="ECO:0000313" key="2">
    <source>
        <dbReference type="Proteomes" id="UP000499080"/>
    </source>
</evidence>
<protein>
    <submittedName>
        <fullName evidence="1">Uncharacterized protein</fullName>
    </submittedName>
</protein>
<keyword evidence="2" id="KW-1185">Reference proteome</keyword>
<sequence length="110" mass="12628">MLFETRTDYLADITCTWLTYAANLRWNRVSNLERSGPEAGALPLGHHGPFLVFQRGTHYRPLSGTFTAVPLFGAREGKTFRQCEIPMKTGADRQRCWNSDKFDIHWNGRP</sequence>
<evidence type="ECO:0000313" key="1">
    <source>
        <dbReference type="EMBL" id="GBL74035.1"/>
    </source>
</evidence>
<comment type="caution">
    <text evidence="1">The sequence shown here is derived from an EMBL/GenBank/DDBJ whole genome shotgun (WGS) entry which is preliminary data.</text>
</comment>
<reference evidence="1 2" key="1">
    <citation type="journal article" date="2019" name="Sci. Rep.">
        <title>Orb-weaving spider Araneus ventricosus genome elucidates the spidroin gene catalogue.</title>
        <authorList>
            <person name="Kono N."/>
            <person name="Nakamura H."/>
            <person name="Ohtoshi R."/>
            <person name="Moran D.A.P."/>
            <person name="Shinohara A."/>
            <person name="Yoshida Y."/>
            <person name="Fujiwara M."/>
            <person name="Mori M."/>
            <person name="Tomita M."/>
            <person name="Arakawa K."/>
        </authorList>
    </citation>
    <scope>NUCLEOTIDE SEQUENCE [LARGE SCALE GENOMIC DNA]</scope>
</reference>
<proteinExistence type="predicted"/>
<accession>A0A4Y2A3U3</accession>
<dbReference type="AlphaFoldDB" id="A0A4Y2A3U3"/>
<gene>
    <name evidence="1" type="ORF">AVEN_17218_1</name>
</gene>
<dbReference type="Proteomes" id="UP000499080">
    <property type="component" value="Unassembled WGS sequence"/>
</dbReference>